<dbReference type="Pfam" id="PF05811">
    <property type="entry name" value="DUF842"/>
    <property type="match status" value="1"/>
</dbReference>
<sequence>MARPEEKAERYQKAMQTMVAELQRKHLNPLMKESFLCSAACCDISNERDLQMCLDNCQQRAQAAKTFIESRMQEFQARMQRCMERCQDLAQESVPPNPTEKDIFKAQGKLADCLAGCAEEYEGKLKPFQSDVAAQLSKVLSSWHGRG</sequence>
<name>A0ABR2YY32_9CHLO</name>
<dbReference type="PANTHER" id="PTHR21096">
    <property type="entry name" value="PROTEIN FAM136A"/>
    <property type="match status" value="1"/>
</dbReference>
<keyword evidence="3" id="KW-1185">Reference proteome</keyword>
<dbReference type="InterPro" id="IPR008560">
    <property type="entry name" value="DUF842_euk"/>
</dbReference>
<evidence type="ECO:0000256" key="1">
    <source>
        <dbReference type="ARBA" id="ARBA00009952"/>
    </source>
</evidence>
<reference evidence="2 3" key="1">
    <citation type="journal article" date="2024" name="Nat. Commun.">
        <title>Phylogenomics reveals the evolutionary origins of lichenization in chlorophyte algae.</title>
        <authorList>
            <person name="Puginier C."/>
            <person name="Libourel C."/>
            <person name="Otte J."/>
            <person name="Skaloud P."/>
            <person name="Haon M."/>
            <person name="Grisel S."/>
            <person name="Petersen M."/>
            <person name="Berrin J.G."/>
            <person name="Delaux P.M."/>
            <person name="Dal Grande F."/>
            <person name="Keller J."/>
        </authorList>
    </citation>
    <scope>NUCLEOTIDE SEQUENCE [LARGE SCALE GENOMIC DNA]</scope>
    <source>
        <strain evidence="2 3">SAG 216-7</strain>
    </source>
</reference>
<comment type="similarity">
    <text evidence="1">Belongs to the FAM136 family.</text>
</comment>
<evidence type="ECO:0008006" key="4">
    <source>
        <dbReference type="Google" id="ProtNLM"/>
    </source>
</evidence>
<protein>
    <recommendedName>
        <fullName evidence="4">Protein FAM136A</fullName>
    </recommendedName>
</protein>
<comment type="caution">
    <text evidence="2">The sequence shown here is derived from an EMBL/GenBank/DDBJ whole genome shotgun (WGS) entry which is preliminary data.</text>
</comment>
<evidence type="ECO:0000313" key="2">
    <source>
        <dbReference type="EMBL" id="KAK9916547.1"/>
    </source>
</evidence>
<dbReference type="PANTHER" id="PTHR21096:SF0">
    <property type="entry name" value="PROTEIN FAM136A"/>
    <property type="match status" value="1"/>
</dbReference>
<evidence type="ECO:0000313" key="3">
    <source>
        <dbReference type="Proteomes" id="UP001491310"/>
    </source>
</evidence>
<organism evidence="2 3">
    <name type="scientific">Coccomyxa subellipsoidea</name>
    <dbReference type="NCBI Taxonomy" id="248742"/>
    <lineage>
        <taxon>Eukaryota</taxon>
        <taxon>Viridiplantae</taxon>
        <taxon>Chlorophyta</taxon>
        <taxon>core chlorophytes</taxon>
        <taxon>Trebouxiophyceae</taxon>
        <taxon>Trebouxiophyceae incertae sedis</taxon>
        <taxon>Coccomyxaceae</taxon>
        <taxon>Coccomyxa</taxon>
    </lineage>
</organism>
<accession>A0ABR2YY32</accession>
<dbReference type="Proteomes" id="UP001491310">
    <property type="component" value="Unassembled WGS sequence"/>
</dbReference>
<proteinExistence type="inferred from homology"/>
<gene>
    <name evidence="2" type="ORF">WJX75_003929</name>
</gene>
<dbReference type="EMBL" id="JALJOT010000003">
    <property type="protein sequence ID" value="KAK9916547.1"/>
    <property type="molecule type" value="Genomic_DNA"/>
</dbReference>